<comment type="subunit">
    <text evidence="2 5">Part of the 50S ribosomal subunit.</text>
</comment>
<proteinExistence type="inferred from homology"/>
<keyword evidence="8" id="KW-1185">Reference proteome</keyword>
<dbReference type="EMBL" id="JAAKDE010000004">
    <property type="protein sequence ID" value="MBA2132554.1"/>
    <property type="molecule type" value="Genomic_DNA"/>
</dbReference>
<evidence type="ECO:0000256" key="1">
    <source>
        <dbReference type="ARBA" id="ARBA00007594"/>
    </source>
</evidence>
<dbReference type="InterPro" id="IPR016082">
    <property type="entry name" value="Ribosomal_uL30_ferredoxin-like"/>
</dbReference>
<dbReference type="RefSeq" id="WP_181338993.1">
    <property type="nucleotide sequence ID" value="NZ_JAAKDE010000004.1"/>
</dbReference>
<dbReference type="InterPro" id="IPR005996">
    <property type="entry name" value="Ribosomal_uL30_bac-type"/>
</dbReference>
<dbReference type="InterPro" id="IPR036919">
    <property type="entry name" value="Ribo_uL30_ferredoxin-like_sf"/>
</dbReference>
<feature type="domain" description="Large ribosomal subunit protein uL30-like ferredoxin-like fold" evidence="6">
    <location>
        <begin position="10"/>
        <end position="59"/>
    </location>
</feature>
<evidence type="ECO:0000259" key="6">
    <source>
        <dbReference type="Pfam" id="PF00327"/>
    </source>
</evidence>
<accession>A0A8J6I1F1</accession>
<evidence type="ECO:0000256" key="3">
    <source>
        <dbReference type="ARBA" id="ARBA00022980"/>
    </source>
</evidence>
<sequence length="64" mass="7256">MPKKKEKNLVVTWKRSTIGRSKDQKATIAALGFNRLNQTLVVPNNPVIQGMIKKVEHLVEVTEE</sequence>
<dbReference type="AlphaFoldDB" id="A0A8J6I1F1"/>
<evidence type="ECO:0000256" key="4">
    <source>
        <dbReference type="ARBA" id="ARBA00023274"/>
    </source>
</evidence>
<dbReference type="PIRSF" id="PIRSF002211">
    <property type="entry name" value="Ribosomal_L30_bac-type"/>
    <property type="match status" value="1"/>
</dbReference>
<dbReference type="Proteomes" id="UP000657177">
    <property type="component" value="Unassembled WGS sequence"/>
</dbReference>
<comment type="similarity">
    <text evidence="1 5">Belongs to the universal ribosomal protein uL30 family.</text>
</comment>
<name>A0A8J6I1F1_9FIRM</name>
<dbReference type="PANTHER" id="PTHR15892">
    <property type="entry name" value="MITOCHONDRIAL RIBOSOMAL PROTEIN L30"/>
    <property type="match status" value="1"/>
</dbReference>
<evidence type="ECO:0000256" key="5">
    <source>
        <dbReference type="HAMAP-Rule" id="MF_01371"/>
    </source>
</evidence>
<evidence type="ECO:0000313" key="7">
    <source>
        <dbReference type="EMBL" id="MBA2132554.1"/>
    </source>
</evidence>
<keyword evidence="3 5" id="KW-0689">Ribosomal protein</keyword>
<dbReference type="GO" id="GO:0003735">
    <property type="term" value="F:structural constituent of ribosome"/>
    <property type="evidence" value="ECO:0007669"/>
    <property type="project" value="InterPro"/>
</dbReference>
<keyword evidence="4 5" id="KW-0687">Ribonucleoprotein</keyword>
<dbReference type="PANTHER" id="PTHR15892:SF2">
    <property type="entry name" value="LARGE RIBOSOMAL SUBUNIT PROTEIN UL30M"/>
    <property type="match status" value="1"/>
</dbReference>
<organism evidence="7 8">
    <name type="scientific">Capillibacterium thermochitinicola</name>
    <dbReference type="NCBI Taxonomy" id="2699427"/>
    <lineage>
        <taxon>Bacteria</taxon>
        <taxon>Bacillati</taxon>
        <taxon>Bacillota</taxon>
        <taxon>Capillibacterium</taxon>
    </lineage>
</organism>
<dbReference type="Gene3D" id="3.30.1390.20">
    <property type="entry name" value="Ribosomal protein L30, ferredoxin-like fold domain"/>
    <property type="match status" value="1"/>
</dbReference>
<dbReference type="Pfam" id="PF00327">
    <property type="entry name" value="Ribosomal_L30"/>
    <property type="match status" value="1"/>
</dbReference>
<comment type="caution">
    <text evidence="7">The sequence shown here is derived from an EMBL/GenBank/DDBJ whole genome shotgun (WGS) entry which is preliminary data.</text>
</comment>
<dbReference type="SUPFAM" id="SSF55129">
    <property type="entry name" value="Ribosomal protein L30p/L7e"/>
    <property type="match status" value="1"/>
</dbReference>
<dbReference type="NCBIfam" id="TIGR01308">
    <property type="entry name" value="rpmD_bact"/>
    <property type="match status" value="1"/>
</dbReference>
<reference evidence="7" key="1">
    <citation type="submission" date="2020-06" db="EMBL/GenBank/DDBJ databases">
        <title>Novel chitinolytic bacterium.</title>
        <authorList>
            <person name="Ungkulpasvich U."/>
            <person name="Kosugi A."/>
            <person name="Uke A."/>
        </authorList>
    </citation>
    <scope>NUCLEOTIDE SEQUENCE</scope>
    <source>
        <strain evidence="7">UUS1-1</strain>
    </source>
</reference>
<dbReference type="GO" id="GO:0022625">
    <property type="term" value="C:cytosolic large ribosomal subunit"/>
    <property type="evidence" value="ECO:0007669"/>
    <property type="project" value="TreeGrafter"/>
</dbReference>
<evidence type="ECO:0000313" key="8">
    <source>
        <dbReference type="Proteomes" id="UP000657177"/>
    </source>
</evidence>
<dbReference type="HAMAP" id="MF_01371_B">
    <property type="entry name" value="Ribosomal_uL30_B"/>
    <property type="match status" value="1"/>
</dbReference>
<protein>
    <recommendedName>
        <fullName evidence="5">Large ribosomal subunit protein uL30</fullName>
    </recommendedName>
</protein>
<evidence type="ECO:0000256" key="2">
    <source>
        <dbReference type="ARBA" id="ARBA00011838"/>
    </source>
</evidence>
<dbReference type="GO" id="GO:0006412">
    <property type="term" value="P:translation"/>
    <property type="evidence" value="ECO:0007669"/>
    <property type="project" value="UniProtKB-UniRule"/>
</dbReference>
<gene>
    <name evidence="5 7" type="primary">rpmD</name>
    <name evidence="7" type="ORF">G5B42_03220</name>
</gene>
<dbReference type="CDD" id="cd01658">
    <property type="entry name" value="Ribosomal_L30"/>
    <property type="match status" value="1"/>
</dbReference>